<dbReference type="EMBL" id="JAQGEF010000041">
    <property type="protein sequence ID" value="MDA3616732.1"/>
    <property type="molecule type" value="Genomic_DNA"/>
</dbReference>
<evidence type="ECO:0000256" key="7">
    <source>
        <dbReference type="ARBA" id="ARBA00023237"/>
    </source>
</evidence>
<dbReference type="Pfam" id="PF02321">
    <property type="entry name" value="OEP"/>
    <property type="match status" value="2"/>
</dbReference>
<reference evidence="8 9" key="1">
    <citation type="submission" date="2022-12" db="EMBL/GenBank/DDBJ databases">
        <title>Chitinophagaceae gen. sp. nov., a new member of the family Chitinophagaceae, isolated from soil in a chemical factory.</title>
        <authorList>
            <person name="Ke Z."/>
        </authorList>
    </citation>
    <scope>NUCLEOTIDE SEQUENCE [LARGE SCALE GENOMIC DNA]</scope>
    <source>
        <strain evidence="8 9">LY-5</strain>
    </source>
</reference>
<dbReference type="Proteomes" id="UP001210231">
    <property type="component" value="Unassembled WGS sequence"/>
</dbReference>
<proteinExistence type="inferred from homology"/>
<keyword evidence="3" id="KW-0813">Transport</keyword>
<comment type="similarity">
    <text evidence="2">Belongs to the outer membrane factor (OMF) (TC 1.B.17) family.</text>
</comment>
<comment type="subcellular location">
    <subcellularLocation>
        <location evidence="1">Cell outer membrane</location>
    </subcellularLocation>
</comment>
<dbReference type="SUPFAM" id="SSF56954">
    <property type="entry name" value="Outer membrane efflux proteins (OEP)"/>
    <property type="match status" value="1"/>
</dbReference>
<keyword evidence="7" id="KW-0998">Cell outer membrane</keyword>
<evidence type="ECO:0000256" key="4">
    <source>
        <dbReference type="ARBA" id="ARBA00022452"/>
    </source>
</evidence>
<keyword evidence="5" id="KW-0812">Transmembrane</keyword>
<organism evidence="8 9">
    <name type="scientific">Polluticaenibacter yanchengensis</name>
    <dbReference type="NCBI Taxonomy" id="3014562"/>
    <lineage>
        <taxon>Bacteria</taxon>
        <taxon>Pseudomonadati</taxon>
        <taxon>Bacteroidota</taxon>
        <taxon>Chitinophagia</taxon>
        <taxon>Chitinophagales</taxon>
        <taxon>Chitinophagaceae</taxon>
        <taxon>Polluticaenibacter</taxon>
    </lineage>
</organism>
<dbReference type="InterPro" id="IPR003423">
    <property type="entry name" value="OMP_efflux"/>
</dbReference>
<evidence type="ECO:0000256" key="3">
    <source>
        <dbReference type="ARBA" id="ARBA00022448"/>
    </source>
</evidence>
<dbReference type="InterPro" id="IPR051906">
    <property type="entry name" value="TolC-like"/>
</dbReference>
<evidence type="ECO:0000256" key="5">
    <source>
        <dbReference type="ARBA" id="ARBA00022692"/>
    </source>
</evidence>
<evidence type="ECO:0000256" key="6">
    <source>
        <dbReference type="ARBA" id="ARBA00023136"/>
    </source>
</evidence>
<dbReference type="PANTHER" id="PTHR30026">
    <property type="entry name" value="OUTER MEMBRANE PROTEIN TOLC"/>
    <property type="match status" value="1"/>
</dbReference>
<keyword evidence="4" id="KW-1134">Transmembrane beta strand</keyword>
<protein>
    <submittedName>
        <fullName evidence="8">TolC family protein</fullName>
    </submittedName>
</protein>
<dbReference type="PANTHER" id="PTHR30026:SF20">
    <property type="entry name" value="OUTER MEMBRANE PROTEIN TOLC"/>
    <property type="match status" value="1"/>
</dbReference>
<evidence type="ECO:0000313" key="8">
    <source>
        <dbReference type="EMBL" id="MDA3616732.1"/>
    </source>
</evidence>
<sequence>MRKLIITLTAIHFFHYSNGQHTRTLTLTQCIDTAIQNNLTILQAEVQSQVNTIQYQQSKLNRLPNLNASVGHGFNQGRSIDPFTNNYVDSRLGYGSYGLNAGMILFNGGVLSNSIAREKYNVQAAEMDWQQAKNNLIIEVILAYLTILSNQDILTQTSNQADLSLQQVYRLEKMNKEGSIPPSQLSDLQGQYAGDQLAVINAKNALEVSRLNLCRLMNISYDAGLSVAAINTDNAKDIYAESADDIFHTALKNYASVRAADFKVLSAQKDISVEKSRRWPTLRLGANLNTNYSSAASTSTLLTSTPMPSSEYVSISGNQYPVIKQSNTYSSSNIPYNRQLSGNLFSSIGLTLSIPVFNNLEQHNRIKLAKLTLRNAESSAKTTRTQLEQLIDEAYINFQTATEKRRTTDNQVQAFQISFTAAEIRFREGVGNSIDYLTAKNNLDRANINLIIARYDMILRTKILDFYQGKLLL</sequence>
<dbReference type="Gene3D" id="1.20.1600.10">
    <property type="entry name" value="Outer membrane efflux proteins (OEP)"/>
    <property type="match status" value="1"/>
</dbReference>
<evidence type="ECO:0000313" key="9">
    <source>
        <dbReference type="Proteomes" id="UP001210231"/>
    </source>
</evidence>
<gene>
    <name evidence="8" type="ORF">O3P16_18115</name>
</gene>
<dbReference type="RefSeq" id="WP_407033062.1">
    <property type="nucleotide sequence ID" value="NZ_JAQGEF010000041.1"/>
</dbReference>
<evidence type="ECO:0000256" key="2">
    <source>
        <dbReference type="ARBA" id="ARBA00007613"/>
    </source>
</evidence>
<keyword evidence="9" id="KW-1185">Reference proteome</keyword>
<name>A0ABT4UPF6_9BACT</name>
<evidence type="ECO:0000256" key="1">
    <source>
        <dbReference type="ARBA" id="ARBA00004442"/>
    </source>
</evidence>
<comment type="caution">
    <text evidence="8">The sequence shown here is derived from an EMBL/GenBank/DDBJ whole genome shotgun (WGS) entry which is preliminary data.</text>
</comment>
<keyword evidence="6" id="KW-0472">Membrane</keyword>
<accession>A0ABT4UPF6</accession>